<dbReference type="SUPFAM" id="SSF90123">
    <property type="entry name" value="ABC transporter transmembrane region"/>
    <property type="match status" value="1"/>
</dbReference>
<evidence type="ECO:0000259" key="10">
    <source>
        <dbReference type="PROSITE" id="PS50893"/>
    </source>
</evidence>
<dbReference type="InterPro" id="IPR003439">
    <property type="entry name" value="ABC_transporter-like_ATP-bd"/>
</dbReference>
<dbReference type="InterPro" id="IPR036640">
    <property type="entry name" value="ABC1_TM_sf"/>
</dbReference>
<keyword evidence="7 9" id="KW-1133">Transmembrane helix</keyword>
<comment type="caution">
    <text evidence="12">The sequence shown here is derived from an EMBL/GenBank/DDBJ whole genome shotgun (WGS) entry which is preliminary data.</text>
</comment>
<dbReference type="GO" id="GO:0005886">
    <property type="term" value="C:plasma membrane"/>
    <property type="evidence" value="ECO:0007669"/>
    <property type="project" value="UniProtKB-SubCell"/>
</dbReference>
<dbReference type="RefSeq" id="WP_188026530.1">
    <property type="nucleotide sequence ID" value="NZ_JACHGR010000005.1"/>
</dbReference>
<dbReference type="InterPro" id="IPR027417">
    <property type="entry name" value="P-loop_NTPase"/>
</dbReference>
<dbReference type="FunFam" id="3.40.50.300:FF:000221">
    <property type="entry name" value="Multidrug ABC transporter ATP-binding protein"/>
    <property type="match status" value="1"/>
</dbReference>
<dbReference type="EMBL" id="JACHGR010000005">
    <property type="protein sequence ID" value="MBB6055783.1"/>
    <property type="molecule type" value="Genomic_DNA"/>
</dbReference>
<keyword evidence="13" id="KW-1185">Reference proteome</keyword>
<keyword evidence="4 9" id="KW-0812">Transmembrane</keyword>
<accession>A0A841GQC2</accession>
<evidence type="ECO:0000313" key="12">
    <source>
        <dbReference type="EMBL" id="MBB6055783.1"/>
    </source>
</evidence>
<evidence type="ECO:0000259" key="11">
    <source>
        <dbReference type="PROSITE" id="PS50929"/>
    </source>
</evidence>
<dbReference type="PROSITE" id="PS50893">
    <property type="entry name" value="ABC_TRANSPORTER_2"/>
    <property type="match status" value="1"/>
</dbReference>
<dbReference type="AlphaFoldDB" id="A0A841GQC2"/>
<dbReference type="Proteomes" id="UP000585721">
    <property type="component" value="Unassembled WGS sequence"/>
</dbReference>
<evidence type="ECO:0000256" key="7">
    <source>
        <dbReference type="ARBA" id="ARBA00022989"/>
    </source>
</evidence>
<evidence type="ECO:0000256" key="2">
    <source>
        <dbReference type="ARBA" id="ARBA00022448"/>
    </source>
</evidence>
<keyword evidence="3" id="KW-1003">Cell membrane</keyword>
<evidence type="ECO:0000256" key="9">
    <source>
        <dbReference type="SAM" id="Phobius"/>
    </source>
</evidence>
<sequence>MNNTLLRLLAYCRPHVKIILAGLFFLFLSALAEISGPLLIKHFIDTRLAAGLWFVNEISLFVLTYLSLQIIAAFSSYKQSLLFSKAAQAIIKGLRQQTFCAALRLPASYLDRHQTGHLISTIGNDTETLLQLYIQVIGQSIQKIVLLTGILGGMFWLNWQLACAVALMMLVTTGIMQIYQRCSMPWSRQARQCLSDLNHQLSETLQGIPIIQSLVQEARFADKFAATNEQHQQARMKVLQLNGLLLRPMIDLLYIITLGSLLSWFALQGTSQIQVGVIYAFVSYMGRMIEPLNELTNQLTQIQQSLIAGERIFNLLDTEKESSGTYQQRIQGHVSFREVCFRYQDDGGLVLQDINLELQRGKMMALVGHTGSGKSTILHLLSGMYPPVSGDILIEQHPLRDWDIKQLRSQIGVIQQDPFIFAGTVAENIRFGRAQISDDDIRQVLTHVQWFESMNAQDALSMPLQEGGKNLSAGQRQLLSFARALVTHPPILILDEATANVDSQTEHHLQQAIASIRHQHAWLIVAHRLSTIVDADEILVLQHGKVIERGNHNALLAANQHYATLYQLQQMKIS</sequence>
<evidence type="ECO:0000256" key="4">
    <source>
        <dbReference type="ARBA" id="ARBA00022692"/>
    </source>
</evidence>
<evidence type="ECO:0000313" key="13">
    <source>
        <dbReference type="Proteomes" id="UP000585721"/>
    </source>
</evidence>
<dbReference type="GO" id="GO:0005524">
    <property type="term" value="F:ATP binding"/>
    <property type="evidence" value="ECO:0007669"/>
    <property type="project" value="UniProtKB-KW"/>
</dbReference>
<dbReference type="Gene3D" id="3.40.50.300">
    <property type="entry name" value="P-loop containing nucleotide triphosphate hydrolases"/>
    <property type="match status" value="1"/>
</dbReference>
<evidence type="ECO:0000256" key="5">
    <source>
        <dbReference type="ARBA" id="ARBA00022741"/>
    </source>
</evidence>
<evidence type="ECO:0000256" key="8">
    <source>
        <dbReference type="ARBA" id="ARBA00023136"/>
    </source>
</evidence>
<dbReference type="Pfam" id="PF00664">
    <property type="entry name" value="ABC_membrane"/>
    <property type="match status" value="1"/>
</dbReference>
<evidence type="ECO:0000256" key="6">
    <source>
        <dbReference type="ARBA" id="ARBA00022840"/>
    </source>
</evidence>
<dbReference type="InterPro" id="IPR011527">
    <property type="entry name" value="ABC1_TM_dom"/>
</dbReference>
<feature type="domain" description="ABC transporter" evidence="10">
    <location>
        <begin position="334"/>
        <end position="568"/>
    </location>
</feature>
<keyword evidence="2" id="KW-0813">Transport</keyword>
<dbReference type="InterPro" id="IPR017871">
    <property type="entry name" value="ABC_transporter-like_CS"/>
</dbReference>
<dbReference type="InterPro" id="IPR039421">
    <property type="entry name" value="Type_1_exporter"/>
</dbReference>
<dbReference type="SMART" id="SM00382">
    <property type="entry name" value="AAA"/>
    <property type="match status" value="1"/>
</dbReference>
<evidence type="ECO:0000256" key="1">
    <source>
        <dbReference type="ARBA" id="ARBA00004651"/>
    </source>
</evidence>
<dbReference type="GO" id="GO:0015421">
    <property type="term" value="F:ABC-type oligopeptide transporter activity"/>
    <property type="evidence" value="ECO:0007669"/>
    <property type="project" value="TreeGrafter"/>
</dbReference>
<dbReference type="PROSITE" id="PS50929">
    <property type="entry name" value="ABC_TM1F"/>
    <property type="match status" value="1"/>
</dbReference>
<feature type="transmembrane region" description="Helical" evidence="9">
    <location>
        <begin position="52"/>
        <end position="74"/>
    </location>
</feature>
<dbReference type="InterPro" id="IPR003593">
    <property type="entry name" value="AAA+_ATPase"/>
</dbReference>
<comment type="subcellular location">
    <subcellularLocation>
        <location evidence="1">Cell membrane</location>
        <topology evidence="1">Multi-pass membrane protein</topology>
    </subcellularLocation>
</comment>
<keyword evidence="8 9" id="KW-0472">Membrane</keyword>
<feature type="domain" description="ABC transmembrane type-1" evidence="11">
    <location>
        <begin position="20"/>
        <end position="304"/>
    </location>
</feature>
<organism evidence="12 13">
    <name type="scientific">Tolumonas osonensis</name>
    <dbReference type="NCBI Taxonomy" id="675874"/>
    <lineage>
        <taxon>Bacteria</taxon>
        <taxon>Pseudomonadati</taxon>
        <taxon>Pseudomonadota</taxon>
        <taxon>Gammaproteobacteria</taxon>
        <taxon>Aeromonadales</taxon>
        <taxon>Aeromonadaceae</taxon>
        <taxon>Tolumonas</taxon>
    </lineage>
</organism>
<dbReference type="PROSITE" id="PS00211">
    <property type="entry name" value="ABC_TRANSPORTER_1"/>
    <property type="match status" value="1"/>
</dbReference>
<feature type="transmembrane region" description="Helical" evidence="9">
    <location>
        <begin position="156"/>
        <end position="179"/>
    </location>
</feature>
<dbReference type="Pfam" id="PF00005">
    <property type="entry name" value="ABC_tran"/>
    <property type="match status" value="1"/>
</dbReference>
<name>A0A841GQC2_9GAMM</name>
<keyword evidence="5" id="KW-0547">Nucleotide-binding</keyword>
<dbReference type="GO" id="GO:0016887">
    <property type="term" value="F:ATP hydrolysis activity"/>
    <property type="evidence" value="ECO:0007669"/>
    <property type="project" value="InterPro"/>
</dbReference>
<keyword evidence="6" id="KW-0067">ATP-binding</keyword>
<feature type="transmembrane region" description="Helical" evidence="9">
    <location>
        <begin position="244"/>
        <end position="267"/>
    </location>
</feature>
<evidence type="ECO:0000256" key="3">
    <source>
        <dbReference type="ARBA" id="ARBA00022475"/>
    </source>
</evidence>
<feature type="transmembrane region" description="Helical" evidence="9">
    <location>
        <begin position="18"/>
        <end position="40"/>
    </location>
</feature>
<dbReference type="PANTHER" id="PTHR43394">
    <property type="entry name" value="ATP-DEPENDENT PERMEASE MDL1, MITOCHONDRIAL"/>
    <property type="match status" value="1"/>
</dbReference>
<protein>
    <submittedName>
        <fullName evidence="12">ABC-type multidrug transport system fused ATPase/permease subunit</fullName>
    </submittedName>
</protein>
<proteinExistence type="predicted"/>
<gene>
    <name evidence="12" type="ORF">HNR75_001701</name>
</gene>
<dbReference type="SUPFAM" id="SSF52540">
    <property type="entry name" value="P-loop containing nucleoside triphosphate hydrolases"/>
    <property type="match status" value="1"/>
</dbReference>
<dbReference type="CDD" id="cd18544">
    <property type="entry name" value="ABC_6TM_TmrA_like"/>
    <property type="match status" value="1"/>
</dbReference>
<dbReference type="PANTHER" id="PTHR43394:SF1">
    <property type="entry name" value="ATP-BINDING CASSETTE SUB-FAMILY B MEMBER 10, MITOCHONDRIAL"/>
    <property type="match status" value="1"/>
</dbReference>
<dbReference type="Gene3D" id="1.20.1560.10">
    <property type="entry name" value="ABC transporter type 1, transmembrane domain"/>
    <property type="match status" value="1"/>
</dbReference>
<reference evidence="12 13" key="1">
    <citation type="submission" date="2020-08" db="EMBL/GenBank/DDBJ databases">
        <title>Genomic Encyclopedia of Type Strains, Phase IV (KMG-IV): sequencing the most valuable type-strain genomes for metagenomic binning, comparative biology and taxonomic classification.</title>
        <authorList>
            <person name="Goeker M."/>
        </authorList>
    </citation>
    <scope>NUCLEOTIDE SEQUENCE [LARGE SCALE GENOMIC DNA]</scope>
    <source>
        <strain evidence="12 13">DSM 22975</strain>
    </source>
</reference>